<name>A0A934HT38_9RHOB</name>
<dbReference type="EMBL" id="JAEIJD010000007">
    <property type="protein sequence ID" value="MBI6630230.1"/>
    <property type="molecule type" value="Genomic_DNA"/>
</dbReference>
<sequence>MFGALVACAGSAPKTYPFDGVYFKAKAAAVNKTVTRSVFIVQVADASQSITGAREAGRYEGTRYCIENYGTSDIIWEIGPDNPELVLADDTLTLKGMCDA</sequence>
<reference evidence="1" key="1">
    <citation type="submission" date="2020-12" db="EMBL/GenBank/DDBJ databases">
        <title>Pontibaca salina gen. nov., sp. nov., isolated from marine sediment.</title>
        <authorList>
            <person name="Bo J."/>
            <person name="Wang S."/>
            <person name="Song X."/>
            <person name="Du Z."/>
        </authorList>
    </citation>
    <scope>NUCLEOTIDE SEQUENCE</scope>
    <source>
        <strain evidence="1">S1109L</strain>
    </source>
</reference>
<accession>A0A934HT38</accession>
<evidence type="ECO:0000313" key="1">
    <source>
        <dbReference type="EMBL" id="MBI6630230.1"/>
    </source>
</evidence>
<dbReference type="Proteomes" id="UP000613255">
    <property type="component" value="Unassembled WGS sequence"/>
</dbReference>
<proteinExistence type="predicted"/>
<evidence type="ECO:0000313" key="2">
    <source>
        <dbReference type="Proteomes" id="UP000613255"/>
    </source>
</evidence>
<gene>
    <name evidence="1" type="ORF">JAO82_10090</name>
</gene>
<organism evidence="1 2">
    <name type="scientific">Pontibaca salina</name>
    <dbReference type="NCBI Taxonomy" id="2795731"/>
    <lineage>
        <taxon>Bacteria</taxon>
        <taxon>Pseudomonadati</taxon>
        <taxon>Pseudomonadota</taxon>
        <taxon>Alphaproteobacteria</taxon>
        <taxon>Rhodobacterales</taxon>
        <taxon>Roseobacteraceae</taxon>
        <taxon>Pontibaca</taxon>
    </lineage>
</organism>
<comment type="caution">
    <text evidence="1">The sequence shown here is derived from an EMBL/GenBank/DDBJ whole genome shotgun (WGS) entry which is preliminary data.</text>
</comment>
<dbReference type="AlphaFoldDB" id="A0A934HT38"/>
<keyword evidence="2" id="KW-1185">Reference proteome</keyword>
<protein>
    <submittedName>
        <fullName evidence="1">Uncharacterized protein</fullName>
    </submittedName>
</protein>